<gene>
    <name evidence="2" type="ORF">PGLA2088_LOCUS46986</name>
</gene>
<evidence type="ECO:0000256" key="1">
    <source>
        <dbReference type="SAM" id="SignalP"/>
    </source>
</evidence>
<sequence>MRFGLRQQMNFAREILPGTHFRILIAWISMLLDRVLGTKPPSDVTLVHDAKTLFRYYESPHADDLGEFIVFRPAVQPQESEKLFRKFLRIVDIWSRARKLVGYYFLMSFSPYVAPCVTTDINDMCDVKARYRAAFARPGPVPPPPAFVICNPQWARLLLINNYGVHTHDFKAKPVAFVWDWLELAAPLHLTGCITLNGVFMCWVRSTPSALKLGDFSSLGAPVARFKQNAYWFNCVGVPKSIAPKTAPA</sequence>
<dbReference type="AlphaFoldDB" id="A0A813LMQ5"/>
<feature type="signal peptide" evidence="1">
    <location>
        <begin position="1"/>
        <end position="37"/>
    </location>
</feature>
<name>A0A813LMQ5_POLGL</name>
<feature type="chain" id="PRO_5032652716" evidence="1">
    <location>
        <begin position="38"/>
        <end position="249"/>
    </location>
</feature>
<protein>
    <submittedName>
        <fullName evidence="2">Uncharacterized protein</fullName>
    </submittedName>
</protein>
<evidence type="ECO:0000313" key="2">
    <source>
        <dbReference type="EMBL" id="CAE8733783.1"/>
    </source>
</evidence>
<organism evidence="2 3">
    <name type="scientific">Polarella glacialis</name>
    <name type="common">Dinoflagellate</name>
    <dbReference type="NCBI Taxonomy" id="89957"/>
    <lineage>
        <taxon>Eukaryota</taxon>
        <taxon>Sar</taxon>
        <taxon>Alveolata</taxon>
        <taxon>Dinophyceae</taxon>
        <taxon>Suessiales</taxon>
        <taxon>Suessiaceae</taxon>
        <taxon>Polarella</taxon>
    </lineage>
</organism>
<evidence type="ECO:0000313" key="3">
    <source>
        <dbReference type="Proteomes" id="UP000626109"/>
    </source>
</evidence>
<proteinExistence type="predicted"/>
<keyword evidence="1" id="KW-0732">Signal</keyword>
<reference evidence="2" key="1">
    <citation type="submission" date="2021-02" db="EMBL/GenBank/DDBJ databases">
        <authorList>
            <person name="Dougan E. K."/>
            <person name="Rhodes N."/>
            <person name="Thang M."/>
            <person name="Chan C."/>
        </authorList>
    </citation>
    <scope>NUCLEOTIDE SEQUENCE</scope>
</reference>
<comment type="caution">
    <text evidence="2">The sequence shown here is derived from an EMBL/GenBank/DDBJ whole genome shotgun (WGS) entry which is preliminary data.</text>
</comment>
<accession>A0A813LMQ5</accession>
<dbReference type="EMBL" id="CAJNNW010036380">
    <property type="protein sequence ID" value="CAE8733783.1"/>
    <property type="molecule type" value="Genomic_DNA"/>
</dbReference>
<dbReference type="Proteomes" id="UP000626109">
    <property type="component" value="Unassembled WGS sequence"/>
</dbReference>